<dbReference type="Proteomes" id="UP000241975">
    <property type="component" value="Segment"/>
</dbReference>
<gene>
    <name evidence="1" type="ORF">C350210_161</name>
    <name evidence="2" type="ORF">N440310_160</name>
    <name evidence="3" type="ORF">T191209_160</name>
</gene>
<accession>A0A1D8KQW1</accession>
<evidence type="ECO:0000313" key="3">
    <source>
        <dbReference type="EMBL" id="AOV61420.1"/>
    </source>
</evidence>
<organism evidence="1 6">
    <name type="scientific">Synechococcus phage S-CAM22</name>
    <dbReference type="NCBI Taxonomy" id="1883365"/>
    <lineage>
        <taxon>Viruses</taxon>
        <taxon>Duplodnaviria</taxon>
        <taxon>Heunggongvirae</taxon>
        <taxon>Uroviricota</taxon>
        <taxon>Caudoviricetes</taxon>
        <taxon>Pantevenvirales</taxon>
        <taxon>Kyanoviridae</taxon>
        <taxon>Alisovirus</taxon>
        <taxon>Alisovirus socal22</taxon>
    </lineage>
</organism>
<evidence type="ECO:0000313" key="6">
    <source>
        <dbReference type="Proteomes" id="UP000241975"/>
    </source>
</evidence>
<sequence length="51" mass="5988">MAKKSHKKTDKKGREEIWEWEETPEMTAAVERLHQTIRDLESKADDYGVGK</sequence>
<dbReference type="EMBL" id="KU686207">
    <property type="protein sequence ID" value="AOV60992.1"/>
    <property type="molecule type" value="Genomic_DNA"/>
</dbReference>
<evidence type="ECO:0000313" key="4">
    <source>
        <dbReference type="Proteomes" id="UP000202158"/>
    </source>
</evidence>
<dbReference type="Proteomes" id="UP000241089">
    <property type="component" value="Segment"/>
</dbReference>
<dbReference type="EMBL" id="KU686208">
    <property type="protein sequence ID" value="AOV61206.1"/>
    <property type="molecule type" value="Genomic_DNA"/>
</dbReference>
<dbReference type="Proteomes" id="UP000202158">
    <property type="component" value="Segment"/>
</dbReference>
<dbReference type="RefSeq" id="YP_009321072.1">
    <property type="nucleotide sequence ID" value="NC_031903.1"/>
</dbReference>
<proteinExistence type="predicted"/>
<reference evidence="4 5" key="1">
    <citation type="journal article" date="2016" name="Virology">
        <title>The genomic content and context of auxiliary metabolic genes in marine cyanomyoviruses.</title>
        <authorList>
            <person name="Crummett L.T."/>
            <person name="Puxty R.J."/>
            <person name="Weihe C."/>
            <person name="Marston M.F."/>
            <person name="Martiny J.B."/>
        </authorList>
    </citation>
    <scope>NUCLEOTIDE SEQUENCE [LARGE SCALE GENOMIC DNA]</scope>
    <source>
        <strain evidence="1">0210CC35</strain>
        <strain evidence="2">0310NB44</strain>
        <strain evidence="3">1209TA19</strain>
    </source>
</reference>
<name>A0A1D8KQW1_9CAUD</name>
<keyword evidence="6" id="KW-1185">Reference proteome</keyword>
<evidence type="ECO:0000313" key="1">
    <source>
        <dbReference type="EMBL" id="AOV60992.1"/>
    </source>
</evidence>
<evidence type="ECO:0000313" key="2">
    <source>
        <dbReference type="EMBL" id="AOV61206.1"/>
    </source>
</evidence>
<dbReference type="KEGG" id="vg:30306230"/>
<protein>
    <submittedName>
        <fullName evidence="1">Uncharacterized protein</fullName>
    </submittedName>
</protein>
<evidence type="ECO:0000313" key="5">
    <source>
        <dbReference type="Proteomes" id="UP000241089"/>
    </source>
</evidence>
<dbReference type="EMBL" id="KU686209">
    <property type="protein sequence ID" value="AOV61420.1"/>
    <property type="molecule type" value="Genomic_DNA"/>
</dbReference>
<dbReference type="GeneID" id="30306230"/>